<feature type="non-terminal residue" evidence="1">
    <location>
        <position position="71"/>
    </location>
</feature>
<accession>A0AA35WUH4</accession>
<sequence>CCSVVCWAELSSGLGRGPDARDLSCDPAGIPTPRREAKCHVRRMDVAVWVRPLIGRYMQWSSLTGIWIESN</sequence>
<reference evidence="1" key="1">
    <citation type="submission" date="2023-03" db="EMBL/GenBank/DDBJ databases">
        <authorList>
            <person name="Steffen K."/>
            <person name="Cardenas P."/>
        </authorList>
    </citation>
    <scope>NUCLEOTIDE SEQUENCE</scope>
</reference>
<feature type="non-terminal residue" evidence="1">
    <location>
        <position position="1"/>
    </location>
</feature>
<protein>
    <submittedName>
        <fullName evidence="1">Uncharacterized protein</fullName>
    </submittedName>
</protein>
<organism evidence="1 2">
    <name type="scientific">Geodia barretti</name>
    <name type="common">Barrett's horny sponge</name>
    <dbReference type="NCBI Taxonomy" id="519541"/>
    <lineage>
        <taxon>Eukaryota</taxon>
        <taxon>Metazoa</taxon>
        <taxon>Porifera</taxon>
        <taxon>Demospongiae</taxon>
        <taxon>Heteroscleromorpha</taxon>
        <taxon>Tetractinellida</taxon>
        <taxon>Astrophorina</taxon>
        <taxon>Geodiidae</taxon>
        <taxon>Geodia</taxon>
    </lineage>
</organism>
<dbReference type="EMBL" id="CASHTH010002652">
    <property type="protein sequence ID" value="CAI8033279.1"/>
    <property type="molecule type" value="Genomic_DNA"/>
</dbReference>
<comment type="caution">
    <text evidence="1">The sequence shown here is derived from an EMBL/GenBank/DDBJ whole genome shotgun (WGS) entry which is preliminary data.</text>
</comment>
<keyword evidence="2" id="KW-1185">Reference proteome</keyword>
<proteinExistence type="predicted"/>
<evidence type="ECO:0000313" key="2">
    <source>
        <dbReference type="Proteomes" id="UP001174909"/>
    </source>
</evidence>
<evidence type="ECO:0000313" key="1">
    <source>
        <dbReference type="EMBL" id="CAI8033279.1"/>
    </source>
</evidence>
<dbReference type="AlphaFoldDB" id="A0AA35WUH4"/>
<dbReference type="Proteomes" id="UP001174909">
    <property type="component" value="Unassembled WGS sequence"/>
</dbReference>
<name>A0AA35WUH4_GEOBA</name>
<gene>
    <name evidence="1" type="ORF">GBAR_LOCUS18767</name>
</gene>